<gene>
    <name evidence="2" type="ORF">TSACC_2957</name>
</gene>
<organism evidence="2 3">
    <name type="scientific">Terrimicrobium sacchariphilum</name>
    <dbReference type="NCBI Taxonomy" id="690879"/>
    <lineage>
        <taxon>Bacteria</taxon>
        <taxon>Pseudomonadati</taxon>
        <taxon>Verrucomicrobiota</taxon>
        <taxon>Terrimicrobiia</taxon>
        <taxon>Terrimicrobiales</taxon>
        <taxon>Terrimicrobiaceae</taxon>
        <taxon>Terrimicrobium</taxon>
    </lineage>
</organism>
<dbReference type="OrthoDB" id="9781333at2"/>
<dbReference type="InterPro" id="IPR029062">
    <property type="entry name" value="Class_I_gatase-like"/>
</dbReference>
<feature type="chain" id="PRO_5007524508" description="Glycoside hydrolase family 42 N-terminal domain-containing protein" evidence="1">
    <location>
        <begin position="22"/>
        <end position="1266"/>
    </location>
</feature>
<feature type="signal peptide" evidence="1">
    <location>
        <begin position="1"/>
        <end position="21"/>
    </location>
</feature>
<evidence type="ECO:0000256" key="1">
    <source>
        <dbReference type="SAM" id="SignalP"/>
    </source>
</evidence>
<dbReference type="Gene3D" id="3.40.50.880">
    <property type="match status" value="1"/>
</dbReference>
<protein>
    <recommendedName>
        <fullName evidence="4">Glycoside hydrolase family 42 N-terminal domain-containing protein</fullName>
    </recommendedName>
</protein>
<dbReference type="STRING" id="690879.TSACC_2957"/>
<keyword evidence="3" id="KW-1185">Reference proteome</keyword>
<dbReference type="EMBL" id="BDCO01000002">
    <property type="protein sequence ID" value="GAT32558.1"/>
    <property type="molecule type" value="Genomic_DNA"/>
</dbReference>
<accession>A0A146G710</accession>
<dbReference type="Proteomes" id="UP000076023">
    <property type="component" value="Unassembled WGS sequence"/>
</dbReference>
<name>A0A146G710_TERSA</name>
<evidence type="ECO:0008006" key="4">
    <source>
        <dbReference type="Google" id="ProtNLM"/>
    </source>
</evidence>
<dbReference type="RefSeq" id="WP_075078388.1">
    <property type="nucleotide sequence ID" value="NZ_BDCO01000002.1"/>
</dbReference>
<evidence type="ECO:0000313" key="3">
    <source>
        <dbReference type="Proteomes" id="UP000076023"/>
    </source>
</evidence>
<comment type="caution">
    <text evidence="2">The sequence shown here is derived from an EMBL/GenBank/DDBJ whole genome shotgun (WGS) entry which is preliminary data.</text>
</comment>
<proteinExistence type="predicted"/>
<dbReference type="InParanoid" id="A0A146G710"/>
<reference evidence="3" key="1">
    <citation type="journal article" date="2017" name="Genome Announc.">
        <title>Draft Genome Sequence of Terrimicrobium sacchariphilum NM-5T, a Facultative Anaerobic Soil Bacterium of the Class Spartobacteria.</title>
        <authorList>
            <person name="Qiu Y.L."/>
            <person name="Tourlousse D.M."/>
            <person name="Matsuura N."/>
            <person name="Ohashi A."/>
            <person name="Sekiguchi Y."/>
        </authorList>
    </citation>
    <scope>NUCLEOTIDE SEQUENCE [LARGE SCALE GENOMIC DNA]</scope>
    <source>
        <strain evidence="3">NM-5</strain>
    </source>
</reference>
<keyword evidence="1" id="KW-0732">Signal</keyword>
<evidence type="ECO:0000313" key="2">
    <source>
        <dbReference type="EMBL" id="GAT32558.1"/>
    </source>
</evidence>
<dbReference type="AlphaFoldDB" id="A0A146G710"/>
<sequence length="1266" mass="137415">MFPPSLRVFLGCIVLPGCLFASPVSLEGTDVLTLGARPPAIFTETVTALGARLIKEGETPGILFLDPSATISDSTLRTATDVLQQGGSLVVSISGKANSLQKIASLLPVNLWPALEEHYRRGETGARLPAGSPLEAVAQTPGFALASRFDLHLPLSTMETGQHRYEWEAMGKPAWNTDWKVLLESDQGGGLPLLVEGRVHAGKVFVFGGSLFDSRLTEWSGYPQFLKELLLAACPVAPSPADSVASQLTLSIPDHQPGKSLTVEVVNPTDQAVQAVLFAKVRRLTRDLLNSVSSEVTVPPKGTASVAVPLVPEDSPTVSPEFIRLEATIADRTRNQTFASAQAIVDRTPAVTIQLSGEDVRKFKESKGWPTGGIDFLNGNGTPLARYVYPCGDTPKVTIQVANALHNIAPLGTATDLAWPENPSTQGLNDGAVSYGSVRGKFPIYGYWAGRSADEQRLRLTWPQAVTMAGQRLVGQTGYRDWDRANPTNYQLQAGDAAEPAASVERAPYPQGSREDAFTPRTATECTLVMTRRKGDAKLEPAPFRPGPNGKEIPTNTALGEWEVLGWPSTQLPPAVTGTLKVTATDLRTGEQKILLEKEITLDPLTRQDFTVEAPTAESAGQMVISAEFHTSEGQSTLAALPVYFVPEAAPALRPRSALGEVDMGLLCSPGFVALDEFGKGTSEDTQGWGGPDDKAWAWAHDMMEIGKDNAESSRRFFLSPVGMSHYTDPWREFPSGRYVWDWATDKLLEKFESGQWKGKKSIHITLSDRWNGVPINATFAWADIVDFDEYLRAKGQPGLTRRTRKDLAAEICTEHADEYQRYHLNRYADAVLESQKRLADAGITMTVETHGSFPLAGGPLGEKLGQTHKAVGTDLFWELRNEDLYRSIGYRFGLVSANPNLESGAYNQWGWVSSIQANPTWFSPSGAVEPSRRQWYSTYWAGRVATDGTFHPYSEFGFSLQGGYGSKNTIEDWTQFNRVQSLMIHVRPEKPAGFGLVVSWPWQERRMEPKAGRLGFGLYAGAGSDQVDQLAGELYGKLVTSGLPISFVTNTHALKNWSGRQPLVLLEGLDSEGWETTELRRLHEAGTPLFAIGESGSGGEVAELFGVRKDGTSWAALSGTQTVTDSEGLPLAFITQRPGAGATLFSPVPIRKLTGPQARQLTDLSLQLSGNPLTLPSGLAVTAFCHGDSLFLALGDQGDRARTLDISVKPSLLAPSLQGTSFRVVDLDRAEIVPSRWEGDALHFQIPCAPNDGRMIQIIPTPANS</sequence>